<organism evidence="6 7">
    <name type="scientific">Brevundimonas kwangchunensis</name>
    <dbReference type="NCBI Taxonomy" id="322163"/>
    <lineage>
        <taxon>Bacteria</taxon>
        <taxon>Pseudomonadati</taxon>
        <taxon>Pseudomonadota</taxon>
        <taxon>Alphaproteobacteria</taxon>
        <taxon>Caulobacterales</taxon>
        <taxon>Caulobacteraceae</taxon>
        <taxon>Brevundimonas</taxon>
    </lineage>
</organism>
<protein>
    <recommendedName>
        <fullName evidence="5">HTH luxR-type domain-containing protein</fullName>
    </recommendedName>
</protein>
<gene>
    <name evidence="6" type="ORF">GCM10009422_25100</name>
</gene>
<feature type="compositionally biased region" description="Gly residues" evidence="4">
    <location>
        <begin position="121"/>
        <end position="134"/>
    </location>
</feature>
<dbReference type="PANTHER" id="PTHR44688">
    <property type="entry name" value="DNA-BINDING TRANSCRIPTIONAL ACTIVATOR DEVR_DOSR"/>
    <property type="match status" value="1"/>
</dbReference>
<feature type="domain" description="HTH luxR-type" evidence="5">
    <location>
        <begin position="1"/>
        <end position="65"/>
    </location>
</feature>
<sequence length="134" mass="14424">MGTIELLTPRERECLRLVAAHMQSKQIARRLGISPSTVDRHCEKAMRKLQAGDRVTAALMLTAEEGLPNDSEWDPSPIAQRPPIRLDDPAKGRRHEPDHKSQGYVPDHALGAAGSGHDRTGGYGGQTADGPASG</sequence>
<keyword evidence="7" id="KW-1185">Reference proteome</keyword>
<feature type="region of interest" description="Disordered" evidence="4">
    <location>
        <begin position="65"/>
        <end position="134"/>
    </location>
</feature>
<evidence type="ECO:0000256" key="4">
    <source>
        <dbReference type="SAM" id="MobiDB-lite"/>
    </source>
</evidence>
<proteinExistence type="predicted"/>
<evidence type="ECO:0000256" key="2">
    <source>
        <dbReference type="ARBA" id="ARBA00023125"/>
    </source>
</evidence>
<comment type="caution">
    <text evidence="6">The sequence shown here is derived from an EMBL/GenBank/DDBJ whole genome shotgun (WGS) entry which is preliminary data.</text>
</comment>
<dbReference type="PROSITE" id="PS50043">
    <property type="entry name" value="HTH_LUXR_2"/>
    <property type="match status" value="1"/>
</dbReference>
<dbReference type="Pfam" id="PF00196">
    <property type="entry name" value="GerE"/>
    <property type="match status" value="1"/>
</dbReference>
<name>A0ABN1H2G9_9CAUL</name>
<dbReference type="SUPFAM" id="SSF46894">
    <property type="entry name" value="C-terminal effector domain of the bipartite response regulators"/>
    <property type="match status" value="1"/>
</dbReference>
<dbReference type="EMBL" id="BAAAGA010000006">
    <property type="protein sequence ID" value="GAA0627164.1"/>
    <property type="molecule type" value="Genomic_DNA"/>
</dbReference>
<reference evidence="6 7" key="1">
    <citation type="journal article" date="2019" name="Int. J. Syst. Evol. Microbiol.">
        <title>The Global Catalogue of Microorganisms (GCM) 10K type strain sequencing project: providing services to taxonomists for standard genome sequencing and annotation.</title>
        <authorList>
            <consortium name="The Broad Institute Genomics Platform"/>
            <consortium name="The Broad Institute Genome Sequencing Center for Infectious Disease"/>
            <person name="Wu L."/>
            <person name="Ma J."/>
        </authorList>
    </citation>
    <scope>NUCLEOTIDE SEQUENCE [LARGE SCALE GENOMIC DNA]</scope>
    <source>
        <strain evidence="6 7">JCM 12928</strain>
    </source>
</reference>
<dbReference type="InterPro" id="IPR016032">
    <property type="entry name" value="Sig_transdc_resp-reg_C-effctor"/>
</dbReference>
<dbReference type="SMART" id="SM00421">
    <property type="entry name" value="HTH_LUXR"/>
    <property type="match status" value="1"/>
</dbReference>
<evidence type="ECO:0000259" key="5">
    <source>
        <dbReference type="PROSITE" id="PS50043"/>
    </source>
</evidence>
<evidence type="ECO:0000313" key="6">
    <source>
        <dbReference type="EMBL" id="GAA0627164.1"/>
    </source>
</evidence>
<dbReference type="Proteomes" id="UP001501352">
    <property type="component" value="Unassembled WGS sequence"/>
</dbReference>
<keyword evidence="2" id="KW-0238">DNA-binding</keyword>
<evidence type="ECO:0000313" key="7">
    <source>
        <dbReference type="Proteomes" id="UP001501352"/>
    </source>
</evidence>
<dbReference type="PRINTS" id="PR00038">
    <property type="entry name" value="HTHLUXR"/>
</dbReference>
<dbReference type="InterPro" id="IPR000792">
    <property type="entry name" value="Tscrpt_reg_LuxR_C"/>
</dbReference>
<evidence type="ECO:0000256" key="3">
    <source>
        <dbReference type="ARBA" id="ARBA00023163"/>
    </source>
</evidence>
<keyword evidence="1" id="KW-0805">Transcription regulation</keyword>
<accession>A0ABN1H2G9</accession>
<keyword evidence="3" id="KW-0804">Transcription</keyword>
<dbReference type="InterPro" id="IPR036388">
    <property type="entry name" value="WH-like_DNA-bd_sf"/>
</dbReference>
<feature type="compositionally biased region" description="Basic and acidic residues" evidence="4">
    <location>
        <begin position="84"/>
        <end position="101"/>
    </location>
</feature>
<dbReference type="PANTHER" id="PTHR44688:SF16">
    <property type="entry name" value="DNA-BINDING TRANSCRIPTIONAL ACTIVATOR DEVR_DOSR"/>
    <property type="match status" value="1"/>
</dbReference>
<dbReference type="CDD" id="cd06170">
    <property type="entry name" value="LuxR_C_like"/>
    <property type="match status" value="1"/>
</dbReference>
<dbReference type="Gene3D" id="1.10.10.10">
    <property type="entry name" value="Winged helix-like DNA-binding domain superfamily/Winged helix DNA-binding domain"/>
    <property type="match status" value="1"/>
</dbReference>
<evidence type="ECO:0000256" key="1">
    <source>
        <dbReference type="ARBA" id="ARBA00023015"/>
    </source>
</evidence>